<sequence length="70" mass="7295">MKTSMILLCSDASSAACARLTTGQEEQHLIVPTPMSGEMSVGGARGQAARKEDRLASAFPGEIVVDEGVM</sequence>
<comment type="caution">
    <text evidence="2">The sequence shown here is derived from an EMBL/GenBank/DDBJ whole genome shotgun (WGS) entry which is preliminary data.</text>
</comment>
<feature type="region of interest" description="Disordered" evidence="1">
    <location>
        <begin position="33"/>
        <end position="53"/>
    </location>
</feature>
<gene>
    <name evidence="2" type="ORF">FrCorBMG51_10060</name>
</gene>
<proteinExistence type="predicted"/>
<evidence type="ECO:0000313" key="3">
    <source>
        <dbReference type="Proteomes" id="UP000035425"/>
    </source>
</evidence>
<organism evidence="2 3">
    <name type="scientific">Protofrankia coriariae</name>
    <dbReference type="NCBI Taxonomy" id="1562887"/>
    <lineage>
        <taxon>Bacteria</taxon>
        <taxon>Bacillati</taxon>
        <taxon>Actinomycetota</taxon>
        <taxon>Actinomycetes</taxon>
        <taxon>Frankiales</taxon>
        <taxon>Frankiaceae</taxon>
        <taxon>Protofrankia</taxon>
    </lineage>
</organism>
<dbReference type="Proteomes" id="UP000035425">
    <property type="component" value="Unassembled WGS sequence"/>
</dbReference>
<keyword evidence="3" id="KW-1185">Reference proteome</keyword>
<evidence type="ECO:0000256" key="1">
    <source>
        <dbReference type="SAM" id="MobiDB-lite"/>
    </source>
</evidence>
<accession>A0ABR5F432</accession>
<dbReference type="EMBL" id="JWIO01000014">
    <property type="protein sequence ID" value="KLL11445.1"/>
    <property type="molecule type" value="Genomic_DNA"/>
</dbReference>
<reference evidence="2 3" key="1">
    <citation type="submission" date="2014-12" db="EMBL/GenBank/DDBJ databases">
        <title>Frankia sp. BMG5.1 draft genome.</title>
        <authorList>
            <person name="Gtari M."/>
            <person name="Ghodhbane-Gtari F."/>
            <person name="Nouioui I."/>
            <person name="Ktari A."/>
            <person name="Hezbri K."/>
            <person name="Mimouni W."/>
            <person name="Sbissi I."/>
            <person name="Ayari A."/>
            <person name="Yamanaka T."/>
            <person name="Normand P."/>
            <person name="Tisa L.S."/>
            <person name="Boudabous A."/>
        </authorList>
    </citation>
    <scope>NUCLEOTIDE SEQUENCE [LARGE SCALE GENOMIC DNA]</scope>
    <source>
        <strain evidence="2 3">BMG5.1</strain>
    </source>
</reference>
<protein>
    <submittedName>
        <fullName evidence="2">Uncharacterized protein</fullName>
    </submittedName>
</protein>
<evidence type="ECO:0000313" key="2">
    <source>
        <dbReference type="EMBL" id="KLL11445.1"/>
    </source>
</evidence>
<name>A0ABR5F432_9ACTN</name>